<name>A0A1X2I9I1_9FUNG</name>
<reference evidence="1 2" key="1">
    <citation type="submission" date="2016-07" db="EMBL/GenBank/DDBJ databases">
        <title>Pervasive Adenine N6-methylation of Active Genes in Fungi.</title>
        <authorList>
            <consortium name="DOE Joint Genome Institute"/>
            <person name="Mondo S.J."/>
            <person name="Dannebaum R.O."/>
            <person name="Kuo R.C."/>
            <person name="Labutti K."/>
            <person name="Haridas S."/>
            <person name="Kuo A."/>
            <person name="Salamov A."/>
            <person name="Ahrendt S.R."/>
            <person name="Lipzen A."/>
            <person name="Sullivan W."/>
            <person name="Andreopoulos W.B."/>
            <person name="Clum A."/>
            <person name="Lindquist E."/>
            <person name="Daum C."/>
            <person name="Ramamoorthy G.K."/>
            <person name="Gryganskyi A."/>
            <person name="Culley D."/>
            <person name="Magnuson J.K."/>
            <person name="James T.Y."/>
            <person name="O'Malley M.A."/>
            <person name="Stajich J.E."/>
            <person name="Spatafora J.W."/>
            <person name="Visel A."/>
            <person name="Grigoriev I.V."/>
        </authorList>
    </citation>
    <scope>NUCLEOTIDE SEQUENCE [LARGE SCALE GENOMIC DNA]</scope>
    <source>
        <strain evidence="1 2">NRRL 1336</strain>
    </source>
</reference>
<protein>
    <recommendedName>
        <fullName evidence="3">DUF1479-domain-containing protein</fullName>
    </recommendedName>
</protein>
<dbReference type="EMBL" id="MCGE01000019">
    <property type="protein sequence ID" value="ORZ12250.1"/>
    <property type="molecule type" value="Genomic_DNA"/>
</dbReference>
<keyword evidence="2" id="KW-1185">Reference proteome</keyword>
<dbReference type="Gene3D" id="2.60.120.330">
    <property type="entry name" value="B-lactam Antibiotic, Isopenicillin N Synthase, Chain"/>
    <property type="match status" value="1"/>
</dbReference>
<evidence type="ECO:0000313" key="1">
    <source>
        <dbReference type="EMBL" id="ORZ12250.1"/>
    </source>
</evidence>
<dbReference type="OrthoDB" id="8249012at2759"/>
<evidence type="ECO:0000313" key="2">
    <source>
        <dbReference type="Proteomes" id="UP000193560"/>
    </source>
</evidence>
<dbReference type="Pfam" id="PF07350">
    <property type="entry name" value="Gig2-like"/>
    <property type="match status" value="1"/>
</dbReference>
<dbReference type="PANTHER" id="PTHR30613">
    <property type="entry name" value="UNCHARACTERIZED PROTEIN YBIU-RELATED"/>
    <property type="match status" value="1"/>
</dbReference>
<comment type="caution">
    <text evidence="1">The sequence shown here is derived from an EMBL/GenBank/DDBJ whole genome shotgun (WGS) entry which is preliminary data.</text>
</comment>
<dbReference type="AlphaFoldDB" id="A0A1X2I9I1"/>
<dbReference type="STRING" id="90262.A0A1X2I9I1"/>
<dbReference type="SUPFAM" id="SSF51197">
    <property type="entry name" value="Clavaminate synthase-like"/>
    <property type="match status" value="1"/>
</dbReference>
<dbReference type="InterPro" id="IPR010856">
    <property type="entry name" value="Gig2-like"/>
</dbReference>
<evidence type="ECO:0008006" key="3">
    <source>
        <dbReference type="Google" id="ProtNLM"/>
    </source>
</evidence>
<dbReference type="PANTHER" id="PTHR30613:SF1">
    <property type="entry name" value="DUF1479 DOMAIN PROTEIN (AFU_ORTHOLOGUE AFUA_5G09280)"/>
    <property type="match status" value="1"/>
</dbReference>
<organism evidence="1 2">
    <name type="scientific">Absidia repens</name>
    <dbReference type="NCBI Taxonomy" id="90262"/>
    <lineage>
        <taxon>Eukaryota</taxon>
        <taxon>Fungi</taxon>
        <taxon>Fungi incertae sedis</taxon>
        <taxon>Mucoromycota</taxon>
        <taxon>Mucoromycotina</taxon>
        <taxon>Mucoromycetes</taxon>
        <taxon>Mucorales</taxon>
        <taxon>Cunninghamellaceae</taxon>
        <taxon>Absidia</taxon>
    </lineage>
</organism>
<accession>A0A1X2I9I1</accession>
<proteinExistence type="predicted"/>
<dbReference type="Proteomes" id="UP000193560">
    <property type="component" value="Unassembled WGS sequence"/>
</dbReference>
<dbReference type="InterPro" id="IPR027443">
    <property type="entry name" value="IPNS-like_sf"/>
</dbReference>
<gene>
    <name evidence="1" type="ORF">BCR42DRAFT_356239</name>
</gene>
<sequence>MMMQNTKAKAKGNISSVFASLGASKSSLEPRFVTLKEEITPEDPDVLQASFDRLLASFGKEKEEIKQKGSAVVPEIHIDDIKNNGGSLPEDVAACVRKRGALVVRGLIDRKEAQDYKTQIKAYINDHRDKMIGYPEDNPQVWELYWTKAQVAARANENFAIASLALNKLWYAHPDTPVDLTKPLTYCDRLRIRQPGDSNFALAEHVDGGSLERWEDPEYRQVYDKILNGRWEDYNPFDATHRINAEMDLYEAPGGCSMFRIFQGWVALSDITPGGGTIRVCPLIKEQTAYYMMKPLLEQHKDQADFMGAWPGRCHDISKEHHSPIVDCMVSIPPVQYGDGVFWHCDQVHAVEPKNEMKTEDSTVLYIPSVPMCQRNSEYLKRQRDAFLNGRTPPDFPGNHCEETIDLRAKENDMTEQEKIGMGLLPFPAVSESEQQKTTYGQRQAMKQHNDILGFQ</sequence>